<dbReference type="SUPFAM" id="SSF55729">
    <property type="entry name" value="Acyl-CoA N-acyltransferases (Nat)"/>
    <property type="match status" value="1"/>
</dbReference>
<dbReference type="OrthoDB" id="5936345at2"/>
<dbReference type="Gene3D" id="3.40.630.30">
    <property type="match status" value="1"/>
</dbReference>
<keyword evidence="2" id="KW-0808">Transferase</keyword>
<evidence type="ECO:0000259" key="1">
    <source>
        <dbReference type="PROSITE" id="PS51186"/>
    </source>
</evidence>
<dbReference type="RefSeq" id="WP_146383921.1">
    <property type="nucleotide sequence ID" value="NZ_VOHK01000001.1"/>
</dbReference>
<sequence>MTAQPAYTVHEANVERDRELILGLWRGNLGQDARMARKYDWFYRECPFGPPLTLLLRHEESGEWVGVASAGPRPMWMDGRRILAGVLVDLAVRPEHRSLGPALMLQMALMEAGLRRFELLYGFPNPKAAAVFKRVGYAPMGELVRHARVLQHAGYAGRKLPALLAAPAGALLDTVDRVRLWFRAGGLRAYWQANADESLAAVWSPAATGPGPIAVRDLDFLCWRIDASPLLEARYLVVRDRSDSVIAWFSCEARERSLHVVDSWSAQGASGPTQAQLAALLRAARAAGHPSVSIELSEAAASDTWRKAGFVAREGRPVFGCARDARVDVPKARAWLTTADEDE</sequence>
<dbReference type="InterPro" id="IPR016181">
    <property type="entry name" value="Acyl_CoA_acyltransferase"/>
</dbReference>
<accession>A0A5C5UBX9</accession>
<dbReference type="Proteomes" id="UP000319980">
    <property type="component" value="Unassembled WGS sequence"/>
</dbReference>
<proteinExistence type="predicted"/>
<organism evidence="2 3">
    <name type="scientific">Luteimonas marina</name>
    <dbReference type="NCBI Taxonomy" id="488485"/>
    <lineage>
        <taxon>Bacteria</taxon>
        <taxon>Pseudomonadati</taxon>
        <taxon>Pseudomonadota</taxon>
        <taxon>Gammaproteobacteria</taxon>
        <taxon>Lysobacterales</taxon>
        <taxon>Lysobacteraceae</taxon>
        <taxon>Luteimonas</taxon>
    </lineage>
</organism>
<feature type="domain" description="N-acetyltransferase" evidence="1">
    <location>
        <begin position="7"/>
        <end position="161"/>
    </location>
</feature>
<evidence type="ECO:0000313" key="3">
    <source>
        <dbReference type="Proteomes" id="UP000319980"/>
    </source>
</evidence>
<protein>
    <submittedName>
        <fullName evidence="2">GNAT family N-acetyltransferase</fullName>
    </submittedName>
</protein>
<name>A0A5C5UBX9_9GAMM</name>
<keyword evidence="3" id="KW-1185">Reference proteome</keyword>
<dbReference type="EMBL" id="VOHK01000001">
    <property type="protein sequence ID" value="TWT23080.1"/>
    <property type="molecule type" value="Genomic_DNA"/>
</dbReference>
<reference evidence="2 3" key="1">
    <citation type="journal article" date="2008" name="Int. J. Syst. Evol. Microbiol.">
        <title>Luteimonas marina sp. nov., isolated from seawater.</title>
        <authorList>
            <person name="Baik K.S."/>
            <person name="Park S.C."/>
            <person name="Kim M.S."/>
            <person name="Kim E.M."/>
            <person name="Park C."/>
            <person name="Chun J."/>
            <person name="Seong C.N."/>
        </authorList>
    </citation>
    <scope>NUCLEOTIDE SEQUENCE [LARGE SCALE GENOMIC DNA]</scope>
    <source>
        <strain evidence="2 3">FR1330</strain>
    </source>
</reference>
<evidence type="ECO:0000313" key="2">
    <source>
        <dbReference type="EMBL" id="TWT23080.1"/>
    </source>
</evidence>
<dbReference type="Pfam" id="PF00583">
    <property type="entry name" value="Acetyltransf_1"/>
    <property type="match status" value="1"/>
</dbReference>
<dbReference type="GO" id="GO:0016747">
    <property type="term" value="F:acyltransferase activity, transferring groups other than amino-acyl groups"/>
    <property type="evidence" value="ECO:0007669"/>
    <property type="project" value="InterPro"/>
</dbReference>
<dbReference type="AlphaFoldDB" id="A0A5C5UBX9"/>
<dbReference type="PROSITE" id="PS51186">
    <property type="entry name" value="GNAT"/>
    <property type="match status" value="1"/>
</dbReference>
<gene>
    <name evidence="2" type="ORF">FQY83_00025</name>
</gene>
<comment type="caution">
    <text evidence="2">The sequence shown here is derived from an EMBL/GenBank/DDBJ whole genome shotgun (WGS) entry which is preliminary data.</text>
</comment>
<dbReference type="InterPro" id="IPR000182">
    <property type="entry name" value="GNAT_dom"/>
</dbReference>